<sequence length="76" mass="8559">MNMPLEAVLKLETRLPLNLVEIPPDLEEDIRQNGIKEPIEIKIREDGSLIVWDGLHRLAIAVRLGIESVPVIMVPV</sequence>
<comment type="caution">
    <text evidence="1">The sequence shown here is derived from an EMBL/GenBank/DDBJ whole genome shotgun (WGS) entry which is preliminary data.</text>
</comment>
<name>A0A0F9IUW0_9ZZZZ</name>
<reference evidence="1" key="1">
    <citation type="journal article" date="2015" name="Nature">
        <title>Complex archaea that bridge the gap between prokaryotes and eukaryotes.</title>
        <authorList>
            <person name="Spang A."/>
            <person name="Saw J.H."/>
            <person name="Jorgensen S.L."/>
            <person name="Zaremba-Niedzwiedzka K."/>
            <person name="Martijn J."/>
            <person name="Lind A.E."/>
            <person name="van Eijk R."/>
            <person name="Schleper C."/>
            <person name="Guy L."/>
            <person name="Ettema T.J."/>
        </authorList>
    </citation>
    <scope>NUCLEOTIDE SEQUENCE</scope>
</reference>
<organism evidence="1">
    <name type="scientific">marine sediment metagenome</name>
    <dbReference type="NCBI Taxonomy" id="412755"/>
    <lineage>
        <taxon>unclassified sequences</taxon>
        <taxon>metagenomes</taxon>
        <taxon>ecological metagenomes</taxon>
    </lineage>
</organism>
<dbReference type="AlphaFoldDB" id="A0A0F9IUW0"/>
<dbReference type="EMBL" id="LAZR01019892">
    <property type="protein sequence ID" value="KKL90867.1"/>
    <property type="molecule type" value="Genomic_DNA"/>
</dbReference>
<proteinExistence type="predicted"/>
<accession>A0A0F9IUW0</accession>
<dbReference type="SUPFAM" id="SSF110849">
    <property type="entry name" value="ParB/Sulfiredoxin"/>
    <property type="match status" value="1"/>
</dbReference>
<protein>
    <submittedName>
        <fullName evidence="1">Uncharacterized protein</fullName>
    </submittedName>
</protein>
<gene>
    <name evidence="1" type="ORF">LCGC14_1900360</name>
</gene>
<dbReference type="Gene3D" id="3.90.1530.10">
    <property type="entry name" value="Conserved hypothetical protein from pyrococcus furiosus pfu- 392566-001, ParB domain"/>
    <property type="match status" value="1"/>
</dbReference>
<dbReference type="InterPro" id="IPR036086">
    <property type="entry name" value="ParB/Sulfiredoxin_sf"/>
</dbReference>
<evidence type="ECO:0000313" key="1">
    <source>
        <dbReference type="EMBL" id="KKL90867.1"/>
    </source>
</evidence>